<dbReference type="EMBL" id="JBBNAE010000004">
    <property type="protein sequence ID" value="KAK9130757.1"/>
    <property type="molecule type" value="Genomic_DNA"/>
</dbReference>
<sequence length="93" mass="10872">MVVEFRSDLMTSYNGTINIAVICEQLNDEGRLVVSHLPRMANSITHALPRKALLREYMVYIKDECMPFFIFQDVRSDLWVLSEMKCLKVVLKF</sequence>
<keyword evidence="2" id="KW-1185">Reference proteome</keyword>
<gene>
    <name evidence="1" type="ORF">Sjap_011244</name>
</gene>
<reference evidence="1 2" key="1">
    <citation type="submission" date="2024-01" db="EMBL/GenBank/DDBJ databases">
        <title>Genome assemblies of Stephania.</title>
        <authorList>
            <person name="Yang L."/>
        </authorList>
    </citation>
    <scope>NUCLEOTIDE SEQUENCE [LARGE SCALE GENOMIC DNA]</scope>
    <source>
        <strain evidence="1">QJT</strain>
        <tissue evidence="1">Leaf</tissue>
    </source>
</reference>
<accession>A0AAP0JD56</accession>
<evidence type="ECO:0000313" key="1">
    <source>
        <dbReference type="EMBL" id="KAK9130757.1"/>
    </source>
</evidence>
<dbReference type="Proteomes" id="UP001417504">
    <property type="component" value="Unassembled WGS sequence"/>
</dbReference>
<organism evidence="1 2">
    <name type="scientific">Stephania japonica</name>
    <dbReference type="NCBI Taxonomy" id="461633"/>
    <lineage>
        <taxon>Eukaryota</taxon>
        <taxon>Viridiplantae</taxon>
        <taxon>Streptophyta</taxon>
        <taxon>Embryophyta</taxon>
        <taxon>Tracheophyta</taxon>
        <taxon>Spermatophyta</taxon>
        <taxon>Magnoliopsida</taxon>
        <taxon>Ranunculales</taxon>
        <taxon>Menispermaceae</taxon>
        <taxon>Menispermoideae</taxon>
        <taxon>Cissampelideae</taxon>
        <taxon>Stephania</taxon>
    </lineage>
</organism>
<protein>
    <submittedName>
        <fullName evidence="1">Uncharacterized protein</fullName>
    </submittedName>
</protein>
<proteinExistence type="predicted"/>
<name>A0AAP0JD56_9MAGN</name>
<evidence type="ECO:0000313" key="2">
    <source>
        <dbReference type="Proteomes" id="UP001417504"/>
    </source>
</evidence>
<dbReference type="AlphaFoldDB" id="A0AAP0JD56"/>
<comment type="caution">
    <text evidence="1">The sequence shown here is derived from an EMBL/GenBank/DDBJ whole genome shotgun (WGS) entry which is preliminary data.</text>
</comment>